<sequence length="88" mass="9970">MKEIKSLKNVDDVLEERSALVAASDRYRYVNKVKPIPGVSESYCEGYKDSIGESLLGSDGKKLLELKLTDRHFDVKAIEFTHEPSILR</sequence>
<dbReference type="Proteomes" id="UP001151760">
    <property type="component" value="Unassembled WGS sequence"/>
</dbReference>
<reference evidence="1" key="1">
    <citation type="journal article" date="2022" name="Int. J. Mol. Sci.">
        <title>Draft Genome of Tanacetum Coccineum: Genomic Comparison of Closely Related Tanacetum-Family Plants.</title>
        <authorList>
            <person name="Yamashiro T."/>
            <person name="Shiraishi A."/>
            <person name="Nakayama K."/>
            <person name="Satake H."/>
        </authorList>
    </citation>
    <scope>NUCLEOTIDE SEQUENCE</scope>
</reference>
<protein>
    <submittedName>
        <fullName evidence="1">Uncharacterized protein</fullName>
    </submittedName>
</protein>
<comment type="caution">
    <text evidence="1">The sequence shown here is derived from an EMBL/GenBank/DDBJ whole genome shotgun (WGS) entry which is preliminary data.</text>
</comment>
<name>A0ABQ5FLZ9_9ASTR</name>
<evidence type="ECO:0000313" key="1">
    <source>
        <dbReference type="EMBL" id="GJT64336.1"/>
    </source>
</evidence>
<gene>
    <name evidence="1" type="ORF">Tco_1015816</name>
</gene>
<proteinExistence type="predicted"/>
<organism evidence="1 2">
    <name type="scientific">Tanacetum coccineum</name>
    <dbReference type="NCBI Taxonomy" id="301880"/>
    <lineage>
        <taxon>Eukaryota</taxon>
        <taxon>Viridiplantae</taxon>
        <taxon>Streptophyta</taxon>
        <taxon>Embryophyta</taxon>
        <taxon>Tracheophyta</taxon>
        <taxon>Spermatophyta</taxon>
        <taxon>Magnoliopsida</taxon>
        <taxon>eudicotyledons</taxon>
        <taxon>Gunneridae</taxon>
        <taxon>Pentapetalae</taxon>
        <taxon>asterids</taxon>
        <taxon>campanulids</taxon>
        <taxon>Asterales</taxon>
        <taxon>Asteraceae</taxon>
        <taxon>Asteroideae</taxon>
        <taxon>Anthemideae</taxon>
        <taxon>Anthemidinae</taxon>
        <taxon>Tanacetum</taxon>
    </lineage>
</organism>
<evidence type="ECO:0000313" key="2">
    <source>
        <dbReference type="Proteomes" id="UP001151760"/>
    </source>
</evidence>
<dbReference type="EMBL" id="BQNB010017534">
    <property type="protein sequence ID" value="GJT64336.1"/>
    <property type="molecule type" value="Genomic_DNA"/>
</dbReference>
<keyword evidence="2" id="KW-1185">Reference proteome</keyword>
<reference evidence="1" key="2">
    <citation type="submission" date="2022-01" db="EMBL/GenBank/DDBJ databases">
        <authorList>
            <person name="Yamashiro T."/>
            <person name="Shiraishi A."/>
            <person name="Satake H."/>
            <person name="Nakayama K."/>
        </authorList>
    </citation>
    <scope>NUCLEOTIDE SEQUENCE</scope>
</reference>
<accession>A0ABQ5FLZ9</accession>